<evidence type="ECO:0000259" key="6">
    <source>
        <dbReference type="Pfam" id="PF23726"/>
    </source>
</evidence>
<evidence type="ECO:0008006" key="9">
    <source>
        <dbReference type="Google" id="ProtNLM"/>
    </source>
</evidence>
<dbReference type="STRING" id="763665.A0A2G5B1K4"/>
<dbReference type="InterPro" id="IPR018846">
    <property type="entry name" value="Beta-prop_RSE1/DDB1/CPSF1_1st"/>
</dbReference>
<feature type="compositionally biased region" description="Polar residues" evidence="3">
    <location>
        <begin position="835"/>
        <end position="844"/>
    </location>
</feature>
<feature type="region of interest" description="Disordered" evidence="3">
    <location>
        <begin position="1074"/>
        <end position="1129"/>
    </location>
</feature>
<comment type="subcellular location">
    <subcellularLocation>
        <location evidence="1">Nucleus</location>
    </subcellularLocation>
</comment>
<dbReference type="PANTHER" id="PTHR10644">
    <property type="entry name" value="DNA REPAIR/RNA PROCESSING CPSF FAMILY"/>
    <property type="match status" value="1"/>
</dbReference>
<dbReference type="InterPro" id="IPR004871">
    <property type="entry name" value="RSE1/DDB1/CPSF1_C"/>
</dbReference>
<feature type="region of interest" description="Disordered" evidence="3">
    <location>
        <begin position="1387"/>
        <end position="1412"/>
    </location>
</feature>
<feature type="compositionally biased region" description="Basic and acidic residues" evidence="3">
    <location>
        <begin position="1074"/>
        <end position="1097"/>
    </location>
</feature>
<feature type="compositionally biased region" description="Low complexity" evidence="3">
    <location>
        <begin position="914"/>
        <end position="936"/>
    </location>
</feature>
<dbReference type="OrthoDB" id="6109at2759"/>
<dbReference type="InterPro" id="IPR015943">
    <property type="entry name" value="WD40/YVTN_repeat-like_dom_sf"/>
</dbReference>
<sequence>MRDPVYTYCRELVPPSAVERAVSLSFTRPRANNLALARGSLLEIYEVELAMKRGGGDDGEVPGDDYMYRDSTTEEFDLPMIRDDTKRHSASDKFEGAKQPQLRLAGRWSLHGKIIDMQAVRSGSGHGAADRLMLSFAEAKMSLIAFDSSTQGIVTESIHYYEHDSLRQHTPNDAQTCTMRSDPERRCIALRLYGDQLAILPFKEPGAAAGADAKPYTDSFVVDMRAGGVDVRNVRDFVFLGGYLEPTLALLHEQAPSWAGRVEDSRDTCSVTVVSLDVSRGSVSVLNSASRLPYDCQALLAVPDPLGGVLALASSSITHVVNGTVSCISVLSHAAVRGIGESMMSYLDRTNISLELSLDPRSSEYVLLGPSTVALWTQCGHVFLLRLSGTGRLVKRIVARQIAGPDAQQDAGAPVAHMWDDIAVLPSCVSELRMIGENESGSISDDLLLFLGGNSGRSLLISVRDVGAPCSDAAMDVQSGDEDSDIDIDAELYGDAASAERNGKRAQNSSDVGPDRGWADAYRFAVCDEILGSGTVVAMDVGSIDSGFGAGPGSENLQVVTCVGNEWRGSLCVQQRHIQPEVVASFDLPGAPVRGVWTARCLREYNIGGVMQAADSALLGELGDTFMVLSRDASTAVFAAGDELQELDRTGFFTDGPTVAVGELLGHTRVVQVHTQGLRVVNAAGRATQAIDLDPAQQVVYAQVMDPFVLLRTRSGELCLFEASPETGLLSETVAPELLKSTHVLAASLFEDAHRALCTNREWAERNKDALDGQQQQAEDGSKVVDEGFDSLYAEAAVPRKRRRTRGHAGSEGQKQAEGLYDEEDIDYDPADPSAISQMTSTKTVPGGSLEEGARPEEVGGETPVYLLLLLVNGDLTIVRLPQFDNVWTTPRFDLLLDTLVSAPPSAFDSAGTADARSIDGSSSSSEEDNINSANETGREPSSRRPGAARRARNLNDYELCRKIDQFQLMQLGGDCIFDTYLVALTSAGEIAVYRAFAHCSQEYIAQHAAATAGAGGDDNLQVLEGEAGLALRFARMQHDVLAYEPDYEQKVRRVQARQAQAFAAWSGRNKQRVAEQLHAEKEARARAHEKRQREETMAVADWGDGSEDDETEPSGVQPMTDISGGVDSTEQASVDITFADLAAVDDLYADVSEAAAADGNVANSNVEMGRQNDVSADTGAHESTGAEPDQGPEAEPSQGADAELDKDLYAEPDSSLYPLESTSKFTRLDNIGGYAALFVSGVRPVLVLVGPKRWARVHPLRLQTRLAAALQPADAASGFDAEAAGLATGGRPLVGMARYHAAACAHSVVVLTQGGTLVVATLATSAQAARGGIEFDAAWPVRTIPAGTAHGGIGALGGVAFHARSGCYALAATGVARFGIREPHPDVADRQARETAEAQQRPPPRPGMVIPEHERAPLATTSAPPRVPRFSVDLLSSVTWETIDSYALEPDEHIAVMRVVALECAQAAGDCKPLLCVGTGFVLGEDVQTRGKVYVFDVIDVVPLPGRPATNHRLKLLYSEEVHGVVSALTELRGCLAMSVGSKVFVRSFAGGEALVSFAFLDCQCWVRSLTALRSFLLVGDLRRGLWLVGFQEHGPARLLVLARDAHARMSIQCAEVVALGRQLQLLAADAHGHLHFFTYAPHDAHSFGGQRLLRRGEYALGSHVVALRRLAAPARLVCLAATASGAVHAVAMLPENSFKRLHRINLQLVHGIPPPAALNPREFRAVPMAHRHHHTPRRSVLDADLLVPLFAHGPLSRQRDAAQRDGTTADRVLRDIVDVEHPFTML</sequence>
<proteinExistence type="predicted"/>
<evidence type="ECO:0000259" key="4">
    <source>
        <dbReference type="Pfam" id="PF03178"/>
    </source>
</evidence>
<feature type="region of interest" description="Disordered" evidence="3">
    <location>
        <begin position="1175"/>
        <end position="1201"/>
    </location>
</feature>
<gene>
    <name evidence="7" type="ORF">COEREDRAFT_12011</name>
</gene>
<dbReference type="Proteomes" id="UP000242474">
    <property type="component" value="Unassembled WGS sequence"/>
</dbReference>
<keyword evidence="8" id="KW-1185">Reference proteome</keyword>
<feature type="compositionally biased region" description="Basic and acidic residues" evidence="3">
    <location>
        <begin position="1387"/>
        <end position="1397"/>
    </location>
</feature>
<evidence type="ECO:0000256" key="1">
    <source>
        <dbReference type="ARBA" id="ARBA00004123"/>
    </source>
</evidence>
<feature type="region of interest" description="Disordered" evidence="3">
    <location>
        <begin position="800"/>
        <end position="858"/>
    </location>
</feature>
<evidence type="ECO:0000313" key="7">
    <source>
        <dbReference type="EMBL" id="PIA12900.1"/>
    </source>
</evidence>
<feature type="compositionally biased region" description="Acidic residues" evidence="3">
    <location>
        <begin position="820"/>
        <end position="830"/>
    </location>
</feature>
<name>A0A2G5B1K4_COERN</name>
<dbReference type="Pfam" id="PF23726">
    <property type="entry name" value="Beta-prop_RSE1_2nd"/>
    <property type="match status" value="1"/>
</dbReference>
<dbReference type="GO" id="GO:0003676">
    <property type="term" value="F:nucleic acid binding"/>
    <property type="evidence" value="ECO:0007669"/>
    <property type="project" value="InterPro"/>
</dbReference>
<dbReference type="InterPro" id="IPR058543">
    <property type="entry name" value="Beta-prop_RSE1/DDB1/CPSF1_2nd"/>
</dbReference>
<keyword evidence="2" id="KW-0539">Nucleus</keyword>
<dbReference type="GO" id="GO:0005634">
    <property type="term" value="C:nucleus"/>
    <property type="evidence" value="ECO:0007669"/>
    <property type="project" value="UniProtKB-SubCell"/>
</dbReference>
<reference evidence="7 8" key="1">
    <citation type="journal article" date="2015" name="Genome Biol. Evol.">
        <title>Phylogenomic analyses indicate that early fungi evolved digesting cell walls of algal ancestors of land plants.</title>
        <authorList>
            <person name="Chang Y."/>
            <person name="Wang S."/>
            <person name="Sekimoto S."/>
            <person name="Aerts A.L."/>
            <person name="Choi C."/>
            <person name="Clum A."/>
            <person name="LaButti K.M."/>
            <person name="Lindquist E.A."/>
            <person name="Yee Ngan C."/>
            <person name="Ohm R.A."/>
            <person name="Salamov A.A."/>
            <person name="Grigoriev I.V."/>
            <person name="Spatafora J.W."/>
            <person name="Berbee M.L."/>
        </authorList>
    </citation>
    <scope>NUCLEOTIDE SEQUENCE [LARGE SCALE GENOMIC DNA]</scope>
    <source>
        <strain evidence="7 8">NRRL 1564</strain>
    </source>
</reference>
<evidence type="ECO:0000313" key="8">
    <source>
        <dbReference type="Proteomes" id="UP000242474"/>
    </source>
</evidence>
<evidence type="ECO:0000256" key="2">
    <source>
        <dbReference type="ARBA" id="ARBA00023242"/>
    </source>
</evidence>
<protein>
    <recommendedName>
        <fullName evidence="9">Cleavage/polyadenylation specificity factor A subunit C-terminal domain-containing protein</fullName>
    </recommendedName>
</protein>
<evidence type="ECO:0000259" key="5">
    <source>
        <dbReference type="Pfam" id="PF10433"/>
    </source>
</evidence>
<dbReference type="Gene3D" id="2.130.10.10">
    <property type="entry name" value="YVTN repeat-like/Quinoprotein amine dehydrogenase"/>
    <property type="match status" value="3"/>
</dbReference>
<dbReference type="Pfam" id="PF10433">
    <property type="entry name" value="Beta-prop_RSE1_1st"/>
    <property type="match status" value="1"/>
</dbReference>
<dbReference type="EMBL" id="KZ303557">
    <property type="protein sequence ID" value="PIA12900.1"/>
    <property type="molecule type" value="Genomic_DNA"/>
</dbReference>
<organism evidence="7 8">
    <name type="scientific">Coemansia reversa (strain ATCC 12441 / NRRL 1564)</name>
    <dbReference type="NCBI Taxonomy" id="763665"/>
    <lineage>
        <taxon>Eukaryota</taxon>
        <taxon>Fungi</taxon>
        <taxon>Fungi incertae sedis</taxon>
        <taxon>Zoopagomycota</taxon>
        <taxon>Kickxellomycotina</taxon>
        <taxon>Kickxellomycetes</taxon>
        <taxon>Kickxellales</taxon>
        <taxon>Kickxellaceae</taxon>
        <taxon>Coemansia</taxon>
    </lineage>
</organism>
<dbReference type="Pfam" id="PF03178">
    <property type="entry name" value="CPSF_A"/>
    <property type="match status" value="1"/>
</dbReference>
<feature type="domain" description="RSE1/DDB1/CPSF1 second beta-propeller" evidence="6">
    <location>
        <begin position="580"/>
        <end position="995"/>
    </location>
</feature>
<feature type="domain" description="RSE1/DDB1/CPSF1 C-terminal" evidence="4">
    <location>
        <begin position="1431"/>
        <end position="1748"/>
    </location>
</feature>
<feature type="domain" description="RSE1/DDB1/CPSF1 first beta-propeller" evidence="5">
    <location>
        <begin position="101"/>
        <end position="320"/>
    </location>
</feature>
<accession>A0A2G5B1K4</accession>
<dbReference type="InterPro" id="IPR050358">
    <property type="entry name" value="RSE1/DDB1/CFT1"/>
</dbReference>
<feature type="region of interest" description="Disordered" evidence="3">
    <location>
        <begin position="907"/>
        <end position="950"/>
    </location>
</feature>
<evidence type="ECO:0000256" key="3">
    <source>
        <dbReference type="SAM" id="MobiDB-lite"/>
    </source>
</evidence>